<dbReference type="InterPro" id="IPR036097">
    <property type="entry name" value="HisK_dim/P_sf"/>
</dbReference>
<dbReference type="EMBL" id="QOVW01000015">
    <property type="protein sequence ID" value="RDB36962.1"/>
    <property type="molecule type" value="Genomic_DNA"/>
</dbReference>
<feature type="transmembrane region" description="Helical" evidence="1">
    <location>
        <begin position="15"/>
        <end position="33"/>
    </location>
</feature>
<keyword evidence="3" id="KW-0808">Transferase</keyword>
<accession>A0A369KTP5</accession>
<dbReference type="Gene3D" id="3.30.565.10">
    <property type="entry name" value="Histidine kinase-like ATPase, C-terminal domain"/>
    <property type="match status" value="1"/>
</dbReference>
<dbReference type="GO" id="GO:0000155">
    <property type="term" value="F:phosphorelay sensor kinase activity"/>
    <property type="evidence" value="ECO:0007669"/>
    <property type="project" value="InterPro"/>
</dbReference>
<evidence type="ECO:0000313" key="3">
    <source>
        <dbReference type="EMBL" id="RDB36962.1"/>
    </source>
</evidence>
<feature type="domain" description="Histidine kinase" evidence="2">
    <location>
        <begin position="61"/>
        <end position="275"/>
    </location>
</feature>
<gene>
    <name evidence="3" type="ORF">DCC88_02395</name>
</gene>
<keyword evidence="3" id="KW-0418">Kinase</keyword>
<evidence type="ECO:0000259" key="2">
    <source>
        <dbReference type="PROSITE" id="PS50109"/>
    </source>
</evidence>
<dbReference type="InterPro" id="IPR005467">
    <property type="entry name" value="His_kinase_dom"/>
</dbReference>
<dbReference type="SUPFAM" id="SSF55874">
    <property type="entry name" value="ATPase domain of HSP90 chaperone/DNA topoisomerase II/histidine kinase"/>
    <property type="match status" value="1"/>
</dbReference>
<name>A0A369KTP5_9BACT</name>
<keyword evidence="1" id="KW-1133">Transmembrane helix</keyword>
<sequence length="275" mass="32502">MQCNFFENIFYRYNLYFLLALILVFIIILLYNLKIYKKIILEKNDKKLTEIEFSLNDLSSHISHEFRKPFNLLKMYLNKPAAAKNPNFDIESYNSMVLNKLDQTVKHVDVLLENFTQLGVNDELDHKILEVKPIIENLLHELSHTSNIPIYKINTKYNHTYKFKGDIFKINQAIRNILLYKFKNLNNNNFWIRTNNTIIENQKYISISIGVDEFYVPITEINKIFNVFYCNKTKGNSNLDLFLSKKIINSHSGDLICQIIPNEGTEFIINLPIYK</sequence>
<dbReference type="AlphaFoldDB" id="A0A369KTP5"/>
<comment type="caution">
    <text evidence="3">The sequence shown here is derived from an EMBL/GenBank/DDBJ whole genome shotgun (WGS) entry which is preliminary data.</text>
</comment>
<dbReference type="Proteomes" id="UP000253934">
    <property type="component" value="Unassembled WGS sequence"/>
</dbReference>
<protein>
    <submittedName>
        <fullName evidence="3">Sensor histidine kinase</fullName>
    </submittedName>
</protein>
<keyword evidence="1" id="KW-0472">Membrane</keyword>
<dbReference type="SUPFAM" id="SSF47384">
    <property type="entry name" value="Homodimeric domain of signal transducing histidine kinase"/>
    <property type="match status" value="1"/>
</dbReference>
<dbReference type="PROSITE" id="PS50109">
    <property type="entry name" value="HIS_KIN"/>
    <property type="match status" value="1"/>
</dbReference>
<evidence type="ECO:0000313" key="4">
    <source>
        <dbReference type="Proteomes" id="UP000253934"/>
    </source>
</evidence>
<dbReference type="InterPro" id="IPR036890">
    <property type="entry name" value="HATPase_C_sf"/>
</dbReference>
<keyword evidence="4" id="KW-1185">Reference proteome</keyword>
<reference evidence="3" key="1">
    <citation type="submission" date="2018-04" db="EMBL/GenBank/DDBJ databases">
        <title>Draft genome sequence of the Candidatus Spirobacillus cienkowskii, a pathogen of freshwater Daphnia species, reconstructed from hemolymph metagenomic reads.</title>
        <authorList>
            <person name="Bresciani L."/>
            <person name="Lemos L.N."/>
            <person name="Wale N."/>
            <person name="Lin J.Y."/>
            <person name="Fernandes G.R."/>
            <person name="Duffy M.A."/>
            <person name="Rodrigues J.M."/>
        </authorList>
    </citation>
    <scope>NUCLEOTIDE SEQUENCE [LARGE SCALE GENOMIC DNA]</scope>
    <source>
        <strain evidence="3">Binning01</strain>
    </source>
</reference>
<organism evidence="3 4">
    <name type="scientific">Spirobacillus cienkowskii</name>
    <dbReference type="NCBI Taxonomy" id="495820"/>
    <lineage>
        <taxon>Bacteria</taxon>
        <taxon>Pseudomonadati</taxon>
        <taxon>Bdellovibrionota</taxon>
        <taxon>Oligoflexia</taxon>
        <taxon>Silvanigrellales</taxon>
        <taxon>Spirobacillus</taxon>
    </lineage>
</organism>
<proteinExistence type="predicted"/>
<evidence type="ECO:0000256" key="1">
    <source>
        <dbReference type="SAM" id="Phobius"/>
    </source>
</evidence>
<keyword evidence="1" id="KW-0812">Transmembrane</keyword>